<name>A0A2I0IUY1_PUNGR</name>
<proteinExistence type="predicted"/>
<dbReference type="AlphaFoldDB" id="A0A2I0IUY1"/>
<dbReference type="EMBL" id="PGOL01002492">
    <property type="protein sequence ID" value="PKI47573.1"/>
    <property type="molecule type" value="Genomic_DNA"/>
</dbReference>
<evidence type="ECO:0000313" key="2">
    <source>
        <dbReference type="Proteomes" id="UP000233551"/>
    </source>
</evidence>
<accession>A0A2I0IUY1</accession>
<evidence type="ECO:0000313" key="1">
    <source>
        <dbReference type="EMBL" id="PKI47573.1"/>
    </source>
</evidence>
<gene>
    <name evidence="1" type="ORF">CRG98_032038</name>
</gene>
<organism evidence="1 2">
    <name type="scientific">Punica granatum</name>
    <name type="common">Pomegranate</name>
    <dbReference type="NCBI Taxonomy" id="22663"/>
    <lineage>
        <taxon>Eukaryota</taxon>
        <taxon>Viridiplantae</taxon>
        <taxon>Streptophyta</taxon>
        <taxon>Embryophyta</taxon>
        <taxon>Tracheophyta</taxon>
        <taxon>Spermatophyta</taxon>
        <taxon>Magnoliopsida</taxon>
        <taxon>eudicotyledons</taxon>
        <taxon>Gunneridae</taxon>
        <taxon>Pentapetalae</taxon>
        <taxon>rosids</taxon>
        <taxon>malvids</taxon>
        <taxon>Myrtales</taxon>
        <taxon>Lythraceae</taxon>
        <taxon>Punica</taxon>
    </lineage>
</organism>
<reference evidence="1 2" key="1">
    <citation type="submission" date="2017-11" db="EMBL/GenBank/DDBJ databases">
        <title>De-novo sequencing of pomegranate (Punica granatum L.) genome.</title>
        <authorList>
            <person name="Akparov Z."/>
            <person name="Amiraslanov A."/>
            <person name="Hajiyeva S."/>
            <person name="Abbasov M."/>
            <person name="Kaur K."/>
            <person name="Hamwieh A."/>
            <person name="Solovyev V."/>
            <person name="Salamov A."/>
            <person name="Braich B."/>
            <person name="Kosarev P."/>
            <person name="Mahmoud A."/>
            <person name="Hajiyev E."/>
            <person name="Babayeva S."/>
            <person name="Izzatullayeva V."/>
            <person name="Mammadov A."/>
            <person name="Mammadov A."/>
            <person name="Sharifova S."/>
            <person name="Ojaghi J."/>
            <person name="Eynullazada K."/>
            <person name="Bayramov B."/>
            <person name="Abdulazimova A."/>
            <person name="Shahmuradov I."/>
        </authorList>
    </citation>
    <scope>NUCLEOTIDE SEQUENCE [LARGE SCALE GENOMIC DNA]</scope>
    <source>
        <strain evidence="2">cv. AG2017</strain>
        <tissue evidence="1">Leaf</tissue>
    </source>
</reference>
<comment type="caution">
    <text evidence="1">The sequence shown here is derived from an EMBL/GenBank/DDBJ whole genome shotgun (WGS) entry which is preliminary data.</text>
</comment>
<protein>
    <submittedName>
        <fullName evidence="1">Uncharacterized protein</fullName>
    </submittedName>
</protein>
<dbReference type="Proteomes" id="UP000233551">
    <property type="component" value="Unassembled WGS sequence"/>
</dbReference>
<keyword evidence="2" id="KW-1185">Reference proteome</keyword>
<sequence length="145" mass="15439">MKSGRIGSPARRRTRPEERWVGLERVGPGWAWVGHAKKKELGRGPLTGGGRDRGAAAATPLDAAVRAGMDAGDGSGHRRRFAEVDMGLTGVKTVGIGENFGISADLAENRGNSMRGFLGWRGSRAAGERCPGPARPARFARIFLF</sequence>